<dbReference type="SUPFAM" id="SSF52540">
    <property type="entry name" value="P-loop containing nucleoside triphosphate hydrolases"/>
    <property type="match status" value="1"/>
</dbReference>
<keyword evidence="6" id="KW-1185">Reference proteome</keyword>
<dbReference type="InterPro" id="IPR036388">
    <property type="entry name" value="WH-like_DNA-bd_sf"/>
</dbReference>
<dbReference type="Gene3D" id="3.40.50.300">
    <property type="entry name" value="P-loop containing nucleotide triphosphate hydrolases"/>
    <property type="match status" value="1"/>
</dbReference>
<dbReference type="Pfam" id="PF00196">
    <property type="entry name" value="GerE"/>
    <property type="match status" value="1"/>
</dbReference>
<dbReference type="InterPro" id="IPR000792">
    <property type="entry name" value="Tscrpt_reg_LuxR_C"/>
</dbReference>
<dbReference type="EMBL" id="JAVDXZ010000001">
    <property type="protein sequence ID" value="MDR7330092.1"/>
    <property type="molecule type" value="Genomic_DNA"/>
</dbReference>
<dbReference type="GO" id="GO:0003677">
    <property type="term" value="F:DNA binding"/>
    <property type="evidence" value="ECO:0007669"/>
    <property type="project" value="UniProtKB-KW"/>
</dbReference>
<evidence type="ECO:0000256" key="2">
    <source>
        <dbReference type="ARBA" id="ARBA00023125"/>
    </source>
</evidence>
<keyword evidence="1" id="KW-0805">Transcription regulation</keyword>
<evidence type="ECO:0000313" key="5">
    <source>
        <dbReference type="EMBL" id="MDR7330092.1"/>
    </source>
</evidence>
<evidence type="ECO:0000313" key="6">
    <source>
        <dbReference type="Proteomes" id="UP001180840"/>
    </source>
</evidence>
<dbReference type="Gene3D" id="1.25.40.10">
    <property type="entry name" value="Tetratricopeptide repeat domain"/>
    <property type="match status" value="1"/>
</dbReference>
<evidence type="ECO:0000259" key="4">
    <source>
        <dbReference type="PROSITE" id="PS50043"/>
    </source>
</evidence>
<name>A0ABU1ZYS6_9CORY</name>
<evidence type="ECO:0000256" key="1">
    <source>
        <dbReference type="ARBA" id="ARBA00023015"/>
    </source>
</evidence>
<dbReference type="InterPro" id="IPR027417">
    <property type="entry name" value="P-loop_NTPase"/>
</dbReference>
<dbReference type="CDD" id="cd06170">
    <property type="entry name" value="LuxR_C_like"/>
    <property type="match status" value="1"/>
</dbReference>
<dbReference type="SUPFAM" id="SSF48452">
    <property type="entry name" value="TPR-like"/>
    <property type="match status" value="1"/>
</dbReference>
<dbReference type="SUPFAM" id="SSF46894">
    <property type="entry name" value="C-terminal effector domain of the bipartite response regulators"/>
    <property type="match status" value="1"/>
</dbReference>
<protein>
    <submittedName>
        <fullName evidence="5">DNA-binding CsgD family transcriptional regulator</fullName>
    </submittedName>
</protein>
<accession>A0ABU1ZYS6</accession>
<dbReference type="PROSITE" id="PS50043">
    <property type="entry name" value="HTH_LUXR_2"/>
    <property type="match status" value="1"/>
</dbReference>
<dbReference type="InterPro" id="IPR011990">
    <property type="entry name" value="TPR-like_helical_dom_sf"/>
</dbReference>
<comment type="caution">
    <text evidence="5">The sequence shown here is derived from an EMBL/GenBank/DDBJ whole genome shotgun (WGS) entry which is preliminary data.</text>
</comment>
<sequence>MPTFRTPPFASRSLTSTAHRLIGAIEELKAGRGGLFVVTGSNGSGKTELADEITRHLNGWTVAQSTALSWHVHSDNRVITHLRRQIGGSDLRSMTDRPNTSVVMIVDDAHWCDGASLRKLVEMVTSMTAGRLAVVLMAADGEDGVGEPSMSQLRALSHASLGLAPFTVDDIRAFGLSHAGIPLGPHTARSIQLISGGRPGRVREVLDTVPREHWFEEHPTVPVPKVWLTSFDRRVTDPELIPALQAAAVAPPFYHNPPALVLHLLDGDSDPLEKAFEAGFLRRRTTNNDESIVFPNRTDRAVVLARMSPVRHNRLHRAAAEFYRGQGDETRALLYDARGLPGPDEHVAAALATHGDASGKEGRWGDAAENYFHAARISPDPAVRNQRQLASIEALIAASNNPLARQYAEAFSGDSGTPAVDVMLGYLALQEGRRNEATEHLDRAWRRLGDADDAMLRSRIASRLMLLAVAEWKPERIIHWFREATREPVDGAPHLVETYSMAQLGHAATAASPATSSHPTDIPLPLVRRHDMVNGWLAMITDDLAGARNLLGRPTSSEGSERINTWIDAWLAQTHLLMGELSQALTVAERGLSRVENFHLDLLEPLLLRTCIHVCHLTGETARALEYQNRLTVSSESFMVQRIPSAIARLEAAVYVNDPEATNRAGADLTALAAHHDFSQPGFWPWMDLWINHLIQSDRADEAEPLLEAAEARVANSGIASLQARLMASRGRLLIQRGDLDGGIRLFDAALAHISNTSLPLLHASLLYDYGRIIRRAGRRAHADALLAQAEERFASMNASAFVEHARRERRAGGVGVHTPQPEGVLTAQEHEIALLVAGGATNQEAAQRLFLSAKTIEYHLTRVYRKLGIRKRAELATALARI</sequence>
<dbReference type="InterPro" id="IPR016032">
    <property type="entry name" value="Sig_transdc_resp-reg_C-effctor"/>
</dbReference>
<dbReference type="PANTHER" id="PTHR44688:SF16">
    <property type="entry name" value="DNA-BINDING TRANSCRIPTIONAL ACTIVATOR DEVR_DOSR"/>
    <property type="match status" value="1"/>
</dbReference>
<dbReference type="Proteomes" id="UP001180840">
    <property type="component" value="Unassembled WGS sequence"/>
</dbReference>
<proteinExistence type="predicted"/>
<dbReference type="RefSeq" id="WP_290195478.1">
    <property type="nucleotide sequence ID" value="NZ_CP047654.1"/>
</dbReference>
<keyword evidence="2 5" id="KW-0238">DNA-binding</keyword>
<feature type="domain" description="HTH luxR-type" evidence="4">
    <location>
        <begin position="819"/>
        <end position="883"/>
    </location>
</feature>
<gene>
    <name evidence="5" type="ORF">J2S39_001768</name>
</gene>
<organism evidence="5 6">
    <name type="scientific">Corynebacterium guangdongense</name>
    <dbReference type="NCBI Taxonomy" id="1783348"/>
    <lineage>
        <taxon>Bacteria</taxon>
        <taxon>Bacillati</taxon>
        <taxon>Actinomycetota</taxon>
        <taxon>Actinomycetes</taxon>
        <taxon>Mycobacteriales</taxon>
        <taxon>Corynebacteriaceae</taxon>
        <taxon>Corynebacterium</taxon>
    </lineage>
</organism>
<dbReference type="PANTHER" id="PTHR44688">
    <property type="entry name" value="DNA-BINDING TRANSCRIPTIONAL ACTIVATOR DEVR_DOSR"/>
    <property type="match status" value="1"/>
</dbReference>
<dbReference type="SMART" id="SM00421">
    <property type="entry name" value="HTH_LUXR"/>
    <property type="match status" value="1"/>
</dbReference>
<dbReference type="Gene3D" id="1.10.10.10">
    <property type="entry name" value="Winged helix-like DNA-binding domain superfamily/Winged helix DNA-binding domain"/>
    <property type="match status" value="1"/>
</dbReference>
<evidence type="ECO:0000256" key="3">
    <source>
        <dbReference type="ARBA" id="ARBA00023163"/>
    </source>
</evidence>
<keyword evidence="3" id="KW-0804">Transcription</keyword>
<reference evidence="5" key="1">
    <citation type="submission" date="2023-07" db="EMBL/GenBank/DDBJ databases">
        <title>Sequencing the genomes of 1000 actinobacteria strains.</title>
        <authorList>
            <person name="Klenk H.-P."/>
        </authorList>
    </citation>
    <scope>NUCLEOTIDE SEQUENCE</scope>
    <source>
        <strain evidence="5">DSM 107476</strain>
    </source>
</reference>
<dbReference type="PRINTS" id="PR00038">
    <property type="entry name" value="HTHLUXR"/>
</dbReference>